<dbReference type="RefSeq" id="WP_068131179.1">
    <property type="nucleotide sequence ID" value="NZ_CP042914.1"/>
</dbReference>
<evidence type="ECO:0008006" key="3">
    <source>
        <dbReference type="Google" id="ProtNLM"/>
    </source>
</evidence>
<evidence type="ECO:0000313" key="2">
    <source>
        <dbReference type="Proteomes" id="UP000325286"/>
    </source>
</evidence>
<reference evidence="1 2" key="1">
    <citation type="submission" date="2019-08" db="EMBL/GenBank/DDBJ databases">
        <title>Deep-cultivation of Planctomycetes and their phenomic and genomic characterization uncovers novel biology.</title>
        <authorList>
            <person name="Wiegand S."/>
            <person name="Jogler M."/>
            <person name="Boedeker C."/>
            <person name="Pinto D."/>
            <person name="Vollmers J."/>
            <person name="Rivas-Marin E."/>
            <person name="Kohn T."/>
            <person name="Peeters S.H."/>
            <person name="Heuer A."/>
            <person name="Rast P."/>
            <person name="Oberbeckmann S."/>
            <person name="Bunk B."/>
            <person name="Jeske O."/>
            <person name="Meyerdierks A."/>
            <person name="Storesund J.E."/>
            <person name="Kallscheuer N."/>
            <person name="Luecker S."/>
            <person name="Lage O.M."/>
            <person name="Pohl T."/>
            <person name="Merkel B.J."/>
            <person name="Hornburger P."/>
            <person name="Mueller R.-W."/>
            <person name="Bruemmer F."/>
            <person name="Labrenz M."/>
            <person name="Spormann A.M."/>
            <person name="Op den Camp H."/>
            <person name="Overmann J."/>
            <person name="Amann R."/>
            <person name="Jetten M.S.M."/>
            <person name="Mascher T."/>
            <person name="Medema M.H."/>
            <person name="Devos D.P."/>
            <person name="Kaster A.-K."/>
            <person name="Ovreas L."/>
            <person name="Rohde M."/>
            <person name="Galperin M.Y."/>
            <person name="Jogler C."/>
        </authorList>
    </citation>
    <scope>NUCLEOTIDE SEQUENCE [LARGE SCALE GENOMIC DNA]</scope>
    <source>
        <strain evidence="1 2">UC8</strain>
    </source>
</reference>
<organism evidence="1 2">
    <name type="scientific">Roseimaritima ulvae</name>
    <dbReference type="NCBI Taxonomy" id="980254"/>
    <lineage>
        <taxon>Bacteria</taxon>
        <taxon>Pseudomonadati</taxon>
        <taxon>Planctomycetota</taxon>
        <taxon>Planctomycetia</taxon>
        <taxon>Pirellulales</taxon>
        <taxon>Pirellulaceae</taxon>
        <taxon>Roseimaritima</taxon>
    </lineage>
</organism>
<dbReference type="AlphaFoldDB" id="A0A5B9QR03"/>
<name>A0A5B9QR03_9BACT</name>
<proteinExistence type="predicted"/>
<evidence type="ECO:0000313" key="1">
    <source>
        <dbReference type="EMBL" id="QEG40080.1"/>
    </source>
</evidence>
<dbReference type="KEGG" id="rul:UC8_20840"/>
<protein>
    <recommendedName>
        <fullName evidence="3">Addiction module component</fullName>
    </recommendedName>
</protein>
<accession>A0A5B9QR03</accession>
<dbReference type="Proteomes" id="UP000325286">
    <property type="component" value="Chromosome"/>
</dbReference>
<dbReference type="OrthoDB" id="5422155at2"/>
<sequence length="67" mass="7623">MPNSKQTDVKTAAREAIDQLPDDATWDDVMYRLYVRQKIDAGLRDVENGHTVTTAEVRRRFGLSDEG</sequence>
<gene>
    <name evidence="1" type="ORF">UC8_20840</name>
</gene>
<dbReference type="EMBL" id="CP042914">
    <property type="protein sequence ID" value="QEG40080.1"/>
    <property type="molecule type" value="Genomic_DNA"/>
</dbReference>
<keyword evidence="2" id="KW-1185">Reference proteome</keyword>